<dbReference type="EMBL" id="FN649752">
    <property type="protein sequence ID" value="CBN77440.1"/>
    <property type="molecule type" value="Genomic_DNA"/>
</dbReference>
<dbReference type="GO" id="GO:0005509">
    <property type="term" value="F:calcium ion binding"/>
    <property type="evidence" value="ECO:0007669"/>
    <property type="project" value="InterPro"/>
</dbReference>
<gene>
    <name evidence="6" type="ORF">Esi_0059_0055</name>
</gene>
<keyword evidence="2" id="KW-0677">Repeat</keyword>
<dbReference type="PROSITE" id="PS00018">
    <property type="entry name" value="EF_HAND_1"/>
    <property type="match status" value="1"/>
</dbReference>
<proteinExistence type="predicted"/>
<evidence type="ECO:0000256" key="3">
    <source>
        <dbReference type="ARBA" id="ARBA00022837"/>
    </source>
</evidence>
<dbReference type="OMA" id="CEAHAEF"/>
<feature type="region of interest" description="Disordered" evidence="4">
    <location>
        <begin position="1088"/>
        <end position="1134"/>
    </location>
</feature>
<feature type="domain" description="EF-hand" evidence="5">
    <location>
        <begin position="542"/>
        <end position="577"/>
    </location>
</feature>
<dbReference type="EMBL" id="FN648807">
    <property type="protein sequence ID" value="CBN77440.1"/>
    <property type="molecule type" value="Genomic_DNA"/>
</dbReference>
<dbReference type="PROSITE" id="PS50222">
    <property type="entry name" value="EF_HAND_2"/>
    <property type="match status" value="3"/>
</dbReference>
<reference evidence="6 7" key="1">
    <citation type="journal article" date="2010" name="Nature">
        <title>The Ectocarpus genome and the independent evolution of multicellularity in brown algae.</title>
        <authorList>
            <person name="Cock J.M."/>
            <person name="Sterck L."/>
            <person name="Rouze P."/>
            <person name="Scornet D."/>
            <person name="Allen A.E."/>
            <person name="Amoutzias G."/>
            <person name="Anthouard V."/>
            <person name="Artiguenave F."/>
            <person name="Aury J.M."/>
            <person name="Badger J.H."/>
            <person name="Beszteri B."/>
            <person name="Billiau K."/>
            <person name="Bonnet E."/>
            <person name="Bothwell J.H."/>
            <person name="Bowler C."/>
            <person name="Boyen C."/>
            <person name="Brownlee C."/>
            <person name="Carrano C.J."/>
            <person name="Charrier B."/>
            <person name="Cho G.Y."/>
            <person name="Coelho S.M."/>
            <person name="Collen J."/>
            <person name="Corre E."/>
            <person name="Da Silva C."/>
            <person name="Delage L."/>
            <person name="Delaroque N."/>
            <person name="Dittami S.M."/>
            <person name="Doulbeau S."/>
            <person name="Elias M."/>
            <person name="Farnham G."/>
            <person name="Gachon C.M."/>
            <person name="Gschloessl B."/>
            <person name="Heesch S."/>
            <person name="Jabbari K."/>
            <person name="Jubin C."/>
            <person name="Kawai H."/>
            <person name="Kimura K."/>
            <person name="Kloareg B."/>
            <person name="Kupper F.C."/>
            <person name="Lang D."/>
            <person name="Le Bail A."/>
            <person name="Leblanc C."/>
            <person name="Lerouge P."/>
            <person name="Lohr M."/>
            <person name="Lopez P.J."/>
            <person name="Martens C."/>
            <person name="Maumus F."/>
            <person name="Michel G."/>
            <person name="Miranda-Saavedra D."/>
            <person name="Morales J."/>
            <person name="Moreau H."/>
            <person name="Motomura T."/>
            <person name="Nagasato C."/>
            <person name="Napoli C.A."/>
            <person name="Nelson D.R."/>
            <person name="Nyvall-Collen P."/>
            <person name="Peters A.F."/>
            <person name="Pommier C."/>
            <person name="Potin P."/>
            <person name="Poulain J."/>
            <person name="Quesneville H."/>
            <person name="Read B."/>
            <person name="Rensing S.A."/>
            <person name="Ritter A."/>
            <person name="Rousvoal S."/>
            <person name="Samanta M."/>
            <person name="Samson G."/>
            <person name="Schroeder D.C."/>
            <person name="Segurens B."/>
            <person name="Strittmatter M."/>
            <person name="Tonon T."/>
            <person name="Tregear J.W."/>
            <person name="Valentin K."/>
            <person name="von Dassow P."/>
            <person name="Yamagishi T."/>
            <person name="Van de Peer Y."/>
            <person name="Wincker P."/>
        </authorList>
    </citation>
    <scope>NUCLEOTIDE SEQUENCE [LARGE SCALE GENOMIC DNA]</scope>
    <source>
        <strain evidence="7">Ec32 / CCAP1310/4</strain>
    </source>
</reference>
<protein>
    <recommendedName>
        <fullName evidence="5">EF-hand domain-containing protein</fullName>
    </recommendedName>
</protein>
<feature type="compositionally biased region" description="Low complexity" evidence="4">
    <location>
        <begin position="448"/>
        <end position="465"/>
    </location>
</feature>
<keyword evidence="1" id="KW-0479">Metal-binding</keyword>
<evidence type="ECO:0000256" key="4">
    <source>
        <dbReference type="SAM" id="MobiDB-lite"/>
    </source>
</evidence>
<dbReference type="STRING" id="2880.D8LQ60"/>
<dbReference type="Gene3D" id="1.10.238.10">
    <property type="entry name" value="EF-hand"/>
    <property type="match status" value="6"/>
</dbReference>
<dbReference type="PANTHER" id="PTHR34524:SF6">
    <property type="entry name" value="CALCYPHOSINE LIKE"/>
    <property type="match status" value="1"/>
</dbReference>
<feature type="domain" description="EF-hand" evidence="5">
    <location>
        <begin position="578"/>
        <end position="613"/>
    </location>
</feature>
<keyword evidence="3" id="KW-0106">Calcium</keyword>
<feature type="domain" description="EF-hand" evidence="5">
    <location>
        <begin position="1175"/>
        <end position="1210"/>
    </location>
</feature>
<feature type="compositionally biased region" description="Polar residues" evidence="4">
    <location>
        <begin position="422"/>
        <end position="431"/>
    </location>
</feature>
<dbReference type="Pfam" id="PF13833">
    <property type="entry name" value="EF-hand_8"/>
    <property type="match status" value="2"/>
</dbReference>
<dbReference type="InterPro" id="IPR002048">
    <property type="entry name" value="EF_hand_dom"/>
</dbReference>
<name>D8LQ60_ECTSI</name>
<evidence type="ECO:0000313" key="7">
    <source>
        <dbReference type="Proteomes" id="UP000002630"/>
    </source>
</evidence>
<dbReference type="OrthoDB" id="444540at2759"/>
<evidence type="ECO:0000313" key="6">
    <source>
        <dbReference type="EMBL" id="CBN77440.1"/>
    </source>
</evidence>
<dbReference type="CDD" id="cd00051">
    <property type="entry name" value="EFh"/>
    <property type="match status" value="1"/>
</dbReference>
<organism evidence="6 7">
    <name type="scientific">Ectocarpus siliculosus</name>
    <name type="common">Brown alga</name>
    <name type="synonym">Conferva siliculosa</name>
    <dbReference type="NCBI Taxonomy" id="2880"/>
    <lineage>
        <taxon>Eukaryota</taxon>
        <taxon>Sar</taxon>
        <taxon>Stramenopiles</taxon>
        <taxon>Ochrophyta</taxon>
        <taxon>PX clade</taxon>
        <taxon>Phaeophyceae</taxon>
        <taxon>Ectocarpales</taxon>
        <taxon>Ectocarpaceae</taxon>
        <taxon>Ectocarpus</taxon>
    </lineage>
</organism>
<feature type="compositionally biased region" description="Polar residues" evidence="4">
    <location>
        <begin position="392"/>
        <end position="406"/>
    </location>
</feature>
<feature type="region of interest" description="Disordered" evidence="4">
    <location>
        <begin position="392"/>
        <end position="466"/>
    </location>
</feature>
<dbReference type="SUPFAM" id="SSF47473">
    <property type="entry name" value="EF-hand"/>
    <property type="match status" value="2"/>
</dbReference>
<sequence>MGLSFRASRVLERLHNAIQVRGQHGLDEFRARLDEQRLHDKREATETEFIAAAGGDDGVLSGDEAAILFRELGGKDKSIPFAEIIACYRANNHPYVRRGEKASAAVQQDFLHTLSNITSTDLHNSHGTMVSFPAFLDFYCSLTAFTSDTDFRDAIVAVWVPPVVLDNDHVLHTLGAAGGLVAKLRSQILTNGLPGVAAFCRGVRKAARGSDGGGKEITQEAFRAAASSAGASLTASEMSQAFRHLDRRGVGKIYVAGALRAVRGEISKRREHVIDEVFDSLLFRLGGDSDAGDGQHSHTLEPVAVAKLYRAEAHPDVVSGVRTQAEVLSEFLEAFEGGGEIDGRVTQGEWREHHLQVSATMADDDLFCEHMKCVWGYGNKEKATLEASHVSNHDLTGSTTTNNYNTAIRGPNGAHGSVEQGDGNSVSSKSNGDGRQRGGEAGANSPFAAREAWAPSPPAASNAERGPILHQGSARDAATAARLSPGVLGLLARARGSLASGGMRAAFQLLKGFREEDQGDDGKVTLSGFKKAIGGAALGLGLKEAEMRIIFQHFDKEGDGEVPYELFLRHIRTTLPDGRLALAHEVFDRMDADGDGLVFVDDVARTFRAGTHPEVVEGSRTEEDVRREFLESFSVTDGSHKWCTRDDLIWWMELLSSSLPNATPAADDDLQFERVARACWGIPVNAPGMPGSQQDGAFGEAPQYVSVVVTHADGSITTERVSRQEVEVHPDGSGTLLISEVQAENIRRQLSRRGVHAVHVQLLNEQKGTVNASPEAAGSSQETADVKHAGSTILEGSSCSRPHGVLQLSADEVRTARLGPSGHGQQSRGADCFGEGEANLGFDHGMLSVLHMARRQLALRGPVGVFALSKRLRSAAYFRSKAAPSSHPAFVAAAAAAAAASMANSSSGVAATDRNTGPFLSLGAFKDALSEVNCGLSGKDLTNIFTHLDDAGRGEVLVDVALEAFRGRLTGVRLALVRAAFTRLRGSGDAPPDAVAAVNVAFQFNPRGHPDVIAGRRSPEDVRKDFMDALTTTKGFVTRKDFESYYTDVSAATPSDAYFSLQIQACWGLGRATIDSTAAFADANTAPHSGTGAPAGEHTAGLGRDYDPAKSRRTYSKARTSAAPGVLPGTAERGDKPAAVAVRWGDQSGMRTPTAGVAAILRKLGKEVQGHGAAWGLAGLRRALFNADGNKDGFLSFGDLKAALSSSRAGLTIPEALLDATRPPLSGERLGLVRLAFGKMDKEGRGHVSPETVTQRFVGSRHPAVLRGHATAEEVRQELLDTFFSAGASETTAREEQVSEKDFIEHHANLSFGIKRDEDFRELVINCWGLDGGAVGDGDVCMPADVADMLRRVNAPRRKFLVSYADGSQRVEELPFSSK</sequence>
<dbReference type="SMART" id="SM00054">
    <property type="entry name" value="EFh"/>
    <property type="match status" value="3"/>
</dbReference>
<accession>D8LQ60</accession>
<evidence type="ECO:0000256" key="1">
    <source>
        <dbReference type="ARBA" id="ARBA00022723"/>
    </source>
</evidence>
<evidence type="ECO:0000256" key="2">
    <source>
        <dbReference type="ARBA" id="ARBA00022737"/>
    </source>
</evidence>
<dbReference type="InParanoid" id="D8LQ60"/>
<dbReference type="InterPro" id="IPR018247">
    <property type="entry name" value="EF_Hand_1_Ca_BS"/>
</dbReference>
<dbReference type="Proteomes" id="UP000002630">
    <property type="component" value="Linkage Group LG27"/>
</dbReference>
<dbReference type="eggNOG" id="KOG0032">
    <property type="taxonomic scope" value="Eukaryota"/>
</dbReference>
<dbReference type="PANTHER" id="PTHR34524">
    <property type="entry name" value="CALCYPHOSIN"/>
    <property type="match status" value="1"/>
</dbReference>
<evidence type="ECO:0000259" key="5">
    <source>
        <dbReference type="PROSITE" id="PS50222"/>
    </source>
</evidence>
<dbReference type="InterPro" id="IPR011992">
    <property type="entry name" value="EF-hand-dom_pair"/>
</dbReference>
<keyword evidence="7" id="KW-1185">Reference proteome</keyword>
<dbReference type="InterPro" id="IPR051581">
    <property type="entry name" value="Ca-bind"/>
</dbReference>